<dbReference type="PANTHER" id="PTHR46910:SF38">
    <property type="entry name" value="ZN(2)-C6 FUNGAL-TYPE DOMAIN-CONTAINING PROTEIN"/>
    <property type="match status" value="1"/>
</dbReference>
<feature type="domain" description="Zn(2)-C6 fungal-type" evidence="4">
    <location>
        <begin position="19"/>
        <end position="52"/>
    </location>
</feature>
<dbReference type="CDD" id="cd00067">
    <property type="entry name" value="GAL4"/>
    <property type="match status" value="1"/>
</dbReference>
<evidence type="ECO:0000256" key="2">
    <source>
        <dbReference type="ARBA" id="ARBA00023242"/>
    </source>
</evidence>
<proteinExistence type="predicted"/>
<dbReference type="PANTHER" id="PTHR46910">
    <property type="entry name" value="TRANSCRIPTION FACTOR PDR1"/>
    <property type="match status" value="1"/>
</dbReference>
<reference evidence="5 6" key="1">
    <citation type="submission" date="2024-01" db="EMBL/GenBank/DDBJ databases">
        <title>A draft genome for the cacao thread blight pathogen Marasmiellus scandens.</title>
        <authorList>
            <person name="Baruah I.K."/>
            <person name="Leung J."/>
            <person name="Bukari Y."/>
            <person name="Amoako-Attah I."/>
            <person name="Meinhardt L.W."/>
            <person name="Bailey B.A."/>
            <person name="Cohen S.P."/>
        </authorList>
    </citation>
    <scope>NUCLEOTIDE SEQUENCE [LARGE SCALE GENOMIC DNA]</scope>
    <source>
        <strain evidence="5 6">GH-19</strain>
    </source>
</reference>
<dbReference type="SMART" id="SM00066">
    <property type="entry name" value="GAL4"/>
    <property type="match status" value="1"/>
</dbReference>
<feature type="region of interest" description="Disordered" evidence="3">
    <location>
        <begin position="662"/>
        <end position="684"/>
    </location>
</feature>
<evidence type="ECO:0000256" key="1">
    <source>
        <dbReference type="ARBA" id="ARBA00022723"/>
    </source>
</evidence>
<evidence type="ECO:0000259" key="4">
    <source>
        <dbReference type="PROSITE" id="PS50048"/>
    </source>
</evidence>
<organism evidence="5 6">
    <name type="scientific">Marasmiellus scandens</name>
    <dbReference type="NCBI Taxonomy" id="2682957"/>
    <lineage>
        <taxon>Eukaryota</taxon>
        <taxon>Fungi</taxon>
        <taxon>Dikarya</taxon>
        <taxon>Basidiomycota</taxon>
        <taxon>Agaricomycotina</taxon>
        <taxon>Agaricomycetes</taxon>
        <taxon>Agaricomycetidae</taxon>
        <taxon>Agaricales</taxon>
        <taxon>Marasmiineae</taxon>
        <taxon>Omphalotaceae</taxon>
        <taxon>Marasmiellus</taxon>
    </lineage>
</organism>
<keyword evidence="1" id="KW-0479">Metal-binding</keyword>
<dbReference type="InterPro" id="IPR050987">
    <property type="entry name" value="AtrR-like"/>
</dbReference>
<dbReference type="SUPFAM" id="SSF57701">
    <property type="entry name" value="Zn2/Cys6 DNA-binding domain"/>
    <property type="match status" value="1"/>
</dbReference>
<dbReference type="Pfam" id="PF04082">
    <property type="entry name" value="Fungal_trans"/>
    <property type="match status" value="1"/>
</dbReference>
<dbReference type="PROSITE" id="PS50048">
    <property type="entry name" value="ZN2_CY6_FUNGAL_2"/>
    <property type="match status" value="1"/>
</dbReference>
<dbReference type="CDD" id="cd12148">
    <property type="entry name" value="fungal_TF_MHR"/>
    <property type="match status" value="1"/>
</dbReference>
<dbReference type="SMART" id="SM00906">
    <property type="entry name" value="Fungal_trans"/>
    <property type="match status" value="1"/>
</dbReference>
<dbReference type="Proteomes" id="UP001498398">
    <property type="component" value="Unassembled WGS sequence"/>
</dbReference>
<dbReference type="Gene3D" id="4.10.240.10">
    <property type="entry name" value="Zn(2)-C6 fungal-type DNA-binding domain"/>
    <property type="match status" value="1"/>
</dbReference>
<evidence type="ECO:0000313" key="5">
    <source>
        <dbReference type="EMBL" id="KAK7464261.1"/>
    </source>
</evidence>
<evidence type="ECO:0000313" key="6">
    <source>
        <dbReference type="Proteomes" id="UP001498398"/>
    </source>
</evidence>
<name>A0ABR1JU24_9AGAR</name>
<keyword evidence="2" id="KW-0539">Nucleus</keyword>
<feature type="region of interest" description="Disordered" evidence="3">
    <location>
        <begin position="134"/>
        <end position="154"/>
    </location>
</feature>
<gene>
    <name evidence="5" type="primary">GIN1_8</name>
    <name evidence="5" type="ORF">VKT23_006425</name>
</gene>
<evidence type="ECO:0000256" key="3">
    <source>
        <dbReference type="SAM" id="MobiDB-lite"/>
    </source>
</evidence>
<dbReference type="Pfam" id="PF00172">
    <property type="entry name" value="Zn_clus"/>
    <property type="match status" value="1"/>
</dbReference>
<comment type="caution">
    <text evidence="5">The sequence shown here is derived from an EMBL/GenBank/DDBJ whole genome shotgun (WGS) entry which is preliminary data.</text>
</comment>
<dbReference type="EMBL" id="JBANRG010000008">
    <property type="protein sequence ID" value="KAK7464261.1"/>
    <property type="molecule type" value="Genomic_DNA"/>
</dbReference>
<dbReference type="InterPro" id="IPR007219">
    <property type="entry name" value="XnlR_reg_dom"/>
</dbReference>
<accession>A0ABR1JU24</accession>
<dbReference type="PROSITE" id="PS00463">
    <property type="entry name" value="ZN2_CY6_FUNGAL_1"/>
    <property type="match status" value="1"/>
</dbReference>
<feature type="compositionally biased region" description="Low complexity" evidence="3">
    <location>
        <begin position="137"/>
        <end position="152"/>
    </location>
</feature>
<sequence>MGEEDVPGEGRKTRRLQNACDSCRRRKVRCDSANRPGGVCSNCASLGVQCTHTATRKKRGPKIGAPSNTAVKAKVSAILSESSSATFHIPEDQESVREILVELAKYARYLEKELARARREDHFVPEFQLSPMVNAESKSSPSNDSDSDSSYSETEVLSKRVADMSISRLQNRHFGKSSTILFVTSALLGQHRTKPDFLGRRPEFWAPSAYELEMMYQEQRPPYEFPSDDLLRDLIDLYFTCHHPYYPLLHRATFEQSVSQGLHLRDYEFGSVVIALCSVASRYSDDPRNLPESSSSTLALGWRWFRQLKLVKSSFVAPTTLYELQAYCLSIHFLQTTNLTDSGWILTGLSIRFAQERGVHRRSDPTDKRSLERELWKRAFWQLVAQDLLIGIALGRPRAITTDEYDTEALIECDESEWEESNNELPLKTFQGSISIFWNCYMRLLEVAAFCQRSLYSVRSSEFKGTMGISDSQWNERAVREIDSALNEWIESVPSHLKWDPHSTNNVVLTQSAMLYSVYYWTQIQAHRTFIPKPGEKSNVNFPSLAICLNAARSCVHVVDVQHKRHHFPISPIIPPLFSSAVMILLSIFRAKELKLQIDSQKEMVNVYKCIEIFREWEKKIKVAGRFSDLLGALISGGNLKLPFETPNPSRTLKRGREIESTALASTTNPNLEASEGTPSDSDRSFQTVENQYGDFNKHVVTDWHSLNLPDATQAADIGNSFDPLLANYHQHLSFTPSSYDEGANHAEMPFAGTNQQDWDMFLANLDQFFGWSTF</sequence>
<dbReference type="InterPro" id="IPR036864">
    <property type="entry name" value="Zn2-C6_fun-type_DNA-bd_sf"/>
</dbReference>
<feature type="compositionally biased region" description="Polar residues" evidence="3">
    <location>
        <begin position="663"/>
        <end position="684"/>
    </location>
</feature>
<protein>
    <submittedName>
        <fullName evidence="5">Gypsy retrotransposon integrase-like protein 1</fullName>
    </submittedName>
</protein>
<keyword evidence="6" id="KW-1185">Reference proteome</keyword>
<dbReference type="InterPro" id="IPR001138">
    <property type="entry name" value="Zn2Cys6_DnaBD"/>
</dbReference>